<evidence type="ECO:0000256" key="5">
    <source>
        <dbReference type="ARBA" id="ARBA00022519"/>
    </source>
</evidence>
<evidence type="ECO:0000256" key="1">
    <source>
        <dbReference type="ARBA" id="ARBA00004651"/>
    </source>
</evidence>
<comment type="subcellular location">
    <subcellularLocation>
        <location evidence="1">Cell membrane</location>
        <topology evidence="1">Multi-pass membrane protein</topology>
    </subcellularLocation>
</comment>
<dbReference type="PANTHER" id="PTHR46494:SF3">
    <property type="entry name" value="ZINC TRANSPORT PROTEIN ZNTB"/>
    <property type="match status" value="1"/>
</dbReference>
<evidence type="ECO:0000256" key="6">
    <source>
        <dbReference type="ARBA" id="ARBA00022692"/>
    </source>
</evidence>
<evidence type="ECO:0000313" key="13">
    <source>
        <dbReference type="Proteomes" id="UP000296201"/>
    </source>
</evidence>
<dbReference type="OrthoDB" id="9803484at2"/>
<dbReference type="GO" id="GO:0000287">
    <property type="term" value="F:magnesium ion binding"/>
    <property type="evidence" value="ECO:0007669"/>
    <property type="project" value="TreeGrafter"/>
</dbReference>
<reference evidence="12 13" key="1">
    <citation type="submission" date="2018-08" db="EMBL/GenBank/DDBJ databases">
        <title>Horizontal acquisition of hydrogen conversion ability and other habitat adaptations in Hydrogenovibrio crunogenus strains.</title>
        <authorList>
            <person name="Gonnella G."/>
            <person name="Adam N."/>
            <person name="Perner M."/>
        </authorList>
    </citation>
    <scope>NUCLEOTIDE SEQUENCE [LARGE SCALE GENOMIC DNA]</scope>
    <source>
        <strain evidence="12 13">SP-41</strain>
    </source>
</reference>
<feature type="transmembrane region" description="Helical" evidence="11">
    <location>
        <begin position="301"/>
        <end position="321"/>
    </location>
</feature>
<accession>A0A4P7NYX6</accession>
<dbReference type="InterPro" id="IPR002523">
    <property type="entry name" value="MgTranspt_CorA/ZnTranspt_ZntB"/>
</dbReference>
<evidence type="ECO:0000256" key="8">
    <source>
        <dbReference type="ARBA" id="ARBA00022989"/>
    </source>
</evidence>
<evidence type="ECO:0000256" key="10">
    <source>
        <dbReference type="ARBA" id="ARBA00023136"/>
    </source>
</evidence>
<dbReference type="CDD" id="cd12833">
    <property type="entry name" value="ZntB-like_1"/>
    <property type="match status" value="1"/>
</dbReference>
<keyword evidence="4" id="KW-1003">Cell membrane</keyword>
<dbReference type="AlphaFoldDB" id="A0A4P7NYX6"/>
<keyword evidence="5" id="KW-0997">Cell inner membrane</keyword>
<evidence type="ECO:0000256" key="7">
    <source>
        <dbReference type="ARBA" id="ARBA00022833"/>
    </source>
</evidence>
<dbReference type="EMBL" id="CP032096">
    <property type="protein sequence ID" value="QBZ82957.1"/>
    <property type="molecule type" value="Genomic_DNA"/>
</dbReference>
<evidence type="ECO:0000256" key="4">
    <source>
        <dbReference type="ARBA" id="ARBA00022475"/>
    </source>
</evidence>
<proteinExistence type="inferred from homology"/>
<dbReference type="Gene3D" id="3.30.460.20">
    <property type="entry name" value="CorA soluble domain-like"/>
    <property type="match status" value="1"/>
</dbReference>
<keyword evidence="9" id="KW-0406">Ion transport</keyword>
<dbReference type="RefSeq" id="WP_135795621.1">
    <property type="nucleotide sequence ID" value="NZ_CP032096.1"/>
</dbReference>
<dbReference type="Proteomes" id="UP000296201">
    <property type="component" value="Chromosome"/>
</dbReference>
<feature type="transmembrane region" description="Helical" evidence="11">
    <location>
        <begin position="267"/>
        <end position="289"/>
    </location>
</feature>
<dbReference type="GO" id="GO:0015087">
    <property type="term" value="F:cobalt ion transmembrane transporter activity"/>
    <property type="evidence" value="ECO:0007669"/>
    <property type="project" value="TreeGrafter"/>
</dbReference>
<evidence type="ECO:0000256" key="9">
    <source>
        <dbReference type="ARBA" id="ARBA00023065"/>
    </source>
</evidence>
<dbReference type="SUPFAM" id="SSF144083">
    <property type="entry name" value="Magnesium transport protein CorA, transmembrane region"/>
    <property type="match status" value="1"/>
</dbReference>
<dbReference type="GO" id="GO:0015095">
    <property type="term" value="F:magnesium ion transmembrane transporter activity"/>
    <property type="evidence" value="ECO:0007669"/>
    <property type="project" value="TreeGrafter"/>
</dbReference>
<sequence length="327" mass="37089">MQQQSPNTGLIHAYLLDGTGGGQFLDWQAVQDWTPSQGKLWLHFDYTGAFSKDWISNQSGLESLAAEALLTEETRPRAVTLGDGLLIALRGVNQNPDSDPEDMVSVRLWVDNDRIISTRKRDLLSIQDILLQLEKGNGPSDCAEFLVSLTDRLVWRMSDTINLFEDRAGELESHALSENRETLRFDLAILRRQTITLRRYLAPQREALSRLMVEKISWLNDAHRLEIRETSDRLVRHIEDIDAVRERAAVTHEELLSRVSEQLNERMYVLSIIAAIFLPLGFFTGLLGINVGGIPGANNANAFFIFVALLIGIVVLQLILLKWKKWF</sequence>
<organism evidence="12 13">
    <name type="scientific">Hydrogenovibrio crunogenus</name>
    <dbReference type="NCBI Taxonomy" id="39765"/>
    <lineage>
        <taxon>Bacteria</taxon>
        <taxon>Pseudomonadati</taxon>
        <taxon>Pseudomonadota</taxon>
        <taxon>Gammaproteobacteria</taxon>
        <taxon>Thiotrichales</taxon>
        <taxon>Piscirickettsiaceae</taxon>
        <taxon>Hydrogenovibrio</taxon>
    </lineage>
</organism>
<dbReference type="GO" id="GO:0005886">
    <property type="term" value="C:plasma membrane"/>
    <property type="evidence" value="ECO:0007669"/>
    <property type="project" value="UniProtKB-SubCell"/>
</dbReference>
<dbReference type="InterPro" id="IPR045861">
    <property type="entry name" value="CorA_cytoplasmic_dom"/>
</dbReference>
<keyword evidence="6 11" id="KW-0812">Transmembrane</keyword>
<evidence type="ECO:0000256" key="3">
    <source>
        <dbReference type="ARBA" id="ARBA00022448"/>
    </source>
</evidence>
<comment type="similarity">
    <text evidence="2">Belongs to the CorA metal ion transporter (MIT) (TC 1.A.35) family.</text>
</comment>
<dbReference type="InterPro" id="IPR045863">
    <property type="entry name" value="CorA_TM1_TM2"/>
</dbReference>
<keyword evidence="3" id="KW-0813">Transport</keyword>
<evidence type="ECO:0000256" key="11">
    <source>
        <dbReference type="SAM" id="Phobius"/>
    </source>
</evidence>
<protein>
    <submittedName>
        <fullName evidence="12">Zinc transport protein ZntB</fullName>
    </submittedName>
</protein>
<dbReference type="Pfam" id="PF01544">
    <property type="entry name" value="CorA"/>
    <property type="match status" value="1"/>
</dbReference>
<keyword evidence="10 11" id="KW-0472">Membrane</keyword>
<evidence type="ECO:0000313" key="12">
    <source>
        <dbReference type="EMBL" id="QBZ82957.1"/>
    </source>
</evidence>
<keyword evidence="7" id="KW-0862">Zinc</keyword>
<dbReference type="Gene3D" id="1.20.58.340">
    <property type="entry name" value="Magnesium transport protein CorA, transmembrane region"/>
    <property type="match status" value="2"/>
</dbReference>
<name>A0A4P7NYX6_9GAMM</name>
<dbReference type="SUPFAM" id="SSF143865">
    <property type="entry name" value="CorA soluble domain-like"/>
    <property type="match status" value="1"/>
</dbReference>
<dbReference type="GO" id="GO:0050897">
    <property type="term" value="F:cobalt ion binding"/>
    <property type="evidence" value="ECO:0007669"/>
    <property type="project" value="TreeGrafter"/>
</dbReference>
<dbReference type="NCBIfam" id="NF007092">
    <property type="entry name" value="PRK09546.1"/>
    <property type="match status" value="1"/>
</dbReference>
<gene>
    <name evidence="12" type="primary">zntB</name>
    <name evidence="12" type="ORF">GHNINEIG_00998</name>
</gene>
<evidence type="ECO:0000256" key="2">
    <source>
        <dbReference type="ARBA" id="ARBA00009765"/>
    </source>
</evidence>
<keyword evidence="8 11" id="KW-1133">Transmembrane helix</keyword>
<dbReference type="PANTHER" id="PTHR46494">
    <property type="entry name" value="CORA FAMILY METAL ION TRANSPORTER (EUROFUNG)"/>
    <property type="match status" value="1"/>
</dbReference>
<keyword evidence="13" id="KW-1185">Reference proteome</keyword>